<name>A0A1E3WCL9_9HYPH</name>
<dbReference type="Gene3D" id="3.40.630.30">
    <property type="match status" value="1"/>
</dbReference>
<organism evidence="4 5">
    <name type="scientific">Methyloceanibacter marginalis</name>
    <dbReference type="NCBI Taxonomy" id="1774971"/>
    <lineage>
        <taxon>Bacteria</taxon>
        <taxon>Pseudomonadati</taxon>
        <taxon>Pseudomonadota</taxon>
        <taxon>Alphaproteobacteria</taxon>
        <taxon>Hyphomicrobiales</taxon>
        <taxon>Hyphomicrobiaceae</taxon>
        <taxon>Methyloceanibacter</taxon>
    </lineage>
</organism>
<dbReference type="InterPro" id="IPR000182">
    <property type="entry name" value="GNAT_dom"/>
</dbReference>
<protein>
    <recommendedName>
        <fullName evidence="3">N-acetyltransferase domain-containing protein</fullName>
    </recommendedName>
</protein>
<dbReference type="PANTHER" id="PTHR43420:SF52">
    <property type="entry name" value="N-ACETYLTRANSFERASE YODP"/>
    <property type="match status" value="1"/>
</dbReference>
<dbReference type="InterPro" id="IPR016181">
    <property type="entry name" value="Acyl_CoA_acyltransferase"/>
</dbReference>
<evidence type="ECO:0000259" key="3">
    <source>
        <dbReference type="PROSITE" id="PS51186"/>
    </source>
</evidence>
<dbReference type="Proteomes" id="UP000095042">
    <property type="component" value="Unassembled WGS sequence"/>
</dbReference>
<dbReference type="CDD" id="cd04301">
    <property type="entry name" value="NAT_SF"/>
    <property type="match status" value="1"/>
</dbReference>
<comment type="caution">
    <text evidence="4">The sequence shown here is derived from an EMBL/GenBank/DDBJ whole genome shotgun (WGS) entry which is preliminary data.</text>
</comment>
<dbReference type="GO" id="GO:0016747">
    <property type="term" value="F:acyltransferase activity, transferring groups other than amino-acyl groups"/>
    <property type="evidence" value="ECO:0007669"/>
    <property type="project" value="InterPro"/>
</dbReference>
<dbReference type="AlphaFoldDB" id="A0A1E3WCL9"/>
<dbReference type="PANTHER" id="PTHR43420">
    <property type="entry name" value="ACETYLTRANSFERASE"/>
    <property type="match status" value="1"/>
</dbReference>
<feature type="domain" description="N-acetyltransferase" evidence="3">
    <location>
        <begin position="1"/>
        <end position="179"/>
    </location>
</feature>
<keyword evidence="1" id="KW-0808">Transferase</keyword>
<dbReference type="InterPro" id="IPR050680">
    <property type="entry name" value="YpeA/RimI_acetyltransf"/>
</dbReference>
<evidence type="ECO:0000256" key="1">
    <source>
        <dbReference type="ARBA" id="ARBA00022679"/>
    </source>
</evidence>
<keyword evidence="5" id="KW-1185">Reference proteome</keyword>
<gene>
    <name evidence="4" type="ORF">AUC71_09540</name>
</gene>
<feature type="non-terminal residue" evidence="4">
    <location>
        <position position="1"/>
    </location>
</feature>
<dbReference type="PROSITE" id="PS51186">
    <property type="entry name" value="GNAT"/>
    <property type="match status" value="1"/>
</dbReference>
<reference evidence="4 5" key="1">
    <citation type="journal article" date="2016" name="Environ. Microbiol.">
        <title>New Methyloceanibacter diversity from North Sea sediments includes methanotroph containing solely the soluble methane monooxygenase.</title>
        <authorList>
            <person name="Vekeman B."/>
            <person name="Kerckhof F.M."/>
            <person name="Cremers G."/>
            <person name="de Vos P."/>
            <person name="Vandamme P."/>
            <person name="Boon N."/>
            <person name="Op den Camp H.J."/>
            <person name="Heylen K."/>
        </authorList>
    </citation>
    <scope>NUCLEOTIDE SEQUENCE [LARGE SCALE GENOMIC DNA]</scope>
    <source>
        <strain evidence="4 5">R-67177</strain>
    </source>
</reference>
<evidence type="ECO:0000313" key="5">
    <source>
        <dbReference type="Proteomes" id="UP000095042"/>
    </source>
</evidence>
<sequence>ALAVLVDIAGEGVPTVFWRELAGPGRSVLEMGRERARRQEGGFSYRHATIVEVGPEEIAAGLIVYPLDDPYDLTGLDEMPAHVQPLVRLEAQAPGSWYVNVLATFPEFRGQGIGTRLLALAEEKASEAGANTASIIVGSWNTGATRLYERAGYTTIASEPAVLPPDFPQSGDWVLLTRPVA</sequence>
<dbReference type="SUPFAM" id="SSF55729">
    <property type="entry name" value="Acyl-CoA N-acyltransferases (Nat)"/>
    <property type="match status" value="1"/>
</dbReference>
<dbReference type="RefSeq" id="WP_083238086.1">
    <property type="nucleotide sequence ID" value="NZ_LPWD01000105.1"/>
</dbReference>
<evidence type="ECO:0000313" key="4">
    <source>
        <dbReference type="EMBL" id="ODS03480.1"/>
    </source>
</evidence>
<dbReference type="EMBL" id="LPWD01000105">
    <property type="protein sequence ID" value="ODS03480.1"/>
    <property type="molecule type" value="Genomic_DNA"/>
</dbReference>
<dbReference type="OrthoDB" id="9788924at2"/>
<evidence type="ECO:0000256" key="2">
    <source>
        <dbReference type="ARBA" id="ARBA00023315"/>
    </source>
</evidence>
<keyword evidence="2" id="KW-0012">Acyltransferase</keyword>
<dbReference type="Pfam" id="PF00583">
    <property type="entry name" value="Acetyltransf_1"/>
    <property type="match status" value="1"/>
</dbReference>
<proteinExistence type="predicted"/>
<accession>A0A1E3WCL9</accession>